<feature type="domain" description="Translin-associated factor X-interacting protein 1 N-terminal" evidence="2">
    <location>
        <begin position="25"/>
        <end position="135"/>
    </location>
</feature>
<keyword evidence="1" id="KW-0175">Coiled coil</keyword>
<name>A0A3B3QFX7_9TELE</name>
<dbReference type="Pfam" id="PF15739">
    <property type="entry name" value="TSNAXIP1_N"/>
    <property type="match status" value="1"/>
</dbReference>
<accession>A0A3B3QFX7</accession>
<organism evidence="3 4">
    <name type="scientific">Paramormyrops kingsleyae</name>
    <dbReference type="NCBI Taxonomy" id="1676925"/>
    <lineage>
        <taxon>Eukaryota</taxon>
        <taxon>Metazoa</taxon>
        <taxon>Chordata</taxon>
        <taxon>Craniata</taxon>
        <taxon>Vertebrata</taxon>
        <taxon>Euteleostomi</taxon>
        <taxon>Actinopterygii</taxon>
        <taxon>Neopterygii</taxon>
        <taxon>Teleostei</taxon>
        <taxon>Osteoglossocephala</taxon>
        <taxon>Osteoglossomorpha</taxon>
        <taxon>Osteoglossiformes</taxon>
        <taxon>Mormyridae</taxon>
        <taxon>Paramormyrops</taxon>
    </lineage>
</organism>
<reference evidence="3" key="1">
    <citation type="submission" date="2025-08" db="UniProtKB">
        <authorList>
            <consortium name="Ensembl"/>
        </authorList>
    </citation>
    <scope>IDENTIFICATION</scope>
</reference>
<dbReference type="GeneTree" id="ENSGT01030000237817"/>
<evidence type="ECO:0000259" key="2">
    <source>
        <dbReference type="Pfam" id="PF15739"/>
    </source>
</evidence>
<sequence length="204" mass="23485">MLKGGGILTSVESSSDKNFLDSVYEFIESEKKHLSCTEADEQRYIIYSAAFDMVIEHTTVYKMVLASIKREYDHFIQAVKRKHHDAQRVQARLKSTLSEPVSLINHHKRSAQLQERITVILKDTSELRTEISRLRTLQTERTSPQEHVRPFFQNPGMKGDAMMLIFIYDLHFISTFCGGRIHTEAEVVRISCLTLNIPNLSCIL</sequence>
<evidence type="ECO:0000313" key="4">
    <source>
        <dbReference type="Proteomes" id="UP000261540"/>
    </source>
</evidence>
<reference evidence="3" key="2">
    <citation type="submission" date="2025-09" db="UniProtKB">
        <authorList>
            <consortium name="Ensembl"/>
        </authorList>
    </citation>
    <scope>IDENTIFICATION</scope>
</reference>
<dbReference type="Proteomes" id="UP000261540">
    <property type="component" value="Unplaced"/>
</dbReference>
<protein>
    <recommendedName>
        <fullName evidence="2">Translin-associated factor X-interacting protein 1 N-terminal domain-containing protein</fullName>
    </recommendedName>
</protein>
<dbReference type="Ensembl" id="ENSPKIT00000028298.1">
    <property type="protein sequence ID" value="ENSPKIP00000004316.1"/>
    <property type="gene ID" value="ENSPKIG00000021479.1"/>
</dbReference>
<dbReference type="STRING" id="1676925.ENSPKIP00000004316"/>
<proteinExistence type="predicted"/>
<dbReference type="AlphaFoldDB" id="A0A3B3QFX7"/>
<dbReference type="InterPro" id="IPR032755">
    <property type="entry name" value="TSNAXIP1_N"/>
</dbReference>
<evidence type="ECO:0000256" key="1">
    <source>
        <dbReference type="ARBA" id="ARBA00023054"/>
    </source>
</evidence>
<keyword evidence="4" id="KW-1185">Reference proteome</keyword>
<evidence type="ECO:0000313" key="3">
    <source>
        <dbReference type="Ensembl" id="ENSPKIP00000004316.1"/>
    </source>
</evidence>